<dbReference type="GO" id="GO:0006352">
    <property type="term" value="P:DNA-templated transcription initiation"/>
    <property type="evidence" value="ECO:0007669"/>
    <property type="project" value="InterPro"/>
</dbReference>
<protein>
    <recommendedName>
        <fullName evidence="9">RNA polymerase sigma-70 region 2 domain-containing protein</fullName>
    </recommendedName>
</protein>
<comment type="similarity">
    <text evidence="1">Belongs to the sigma-70 factor family. ECF subfamily.</text>
</comment>
<feature type="domain" description="RNA polymerase sigma factor 70 region 4 type 2" evidence="7">
    <location>
        <begin position="121"/>
        <end position="172"/>
    </location>
</feature>
<keyword evidence="4" id="KW-0238">DNA-binding</keyword>
<evidence type="ECO:0008006" key="9">
    <source>
        <dbReference type="Google" id="ProtNLM"/>
    </source>
</evidence>
<reference evidence="8" key="1">
    <citation type="journal article" date="2014" name="Front. Microbiol.">
        <title>High frequency of phylogenetically diverse reductive dehalogenase-homologous genes in deep subseafloor sedimentary metagenomes.</title>
        <authorList>
            <person name="Kawai M."/>
            <person name="Futagami T."/>
            <person name="Toyoda A."/>
            <person name="Takaki Y."/>
            <person name="Nishi S."/>
            <person name="Hori S."/>
            <person name="Arai W."/>
            <person name="Tsubouchi T."/>
            <person name="Morono Y."/>
            <person name="Uchiyama I."/>
            <person name="Ito T."/>
            <person name="Fujiyama A."/>
            <person name="Inagaki F."/>
            <person name="Takami H."/>
        </authorList>
    </citation>
    <scope>NUCLEOTIDE SEQUENCE</scope>
    <source>
        <strain evidence="8">Expedition CK06-06</strain>
    </source>
</reference>
<evidence type="ECO:0000256" key="4">
    <source>
        <dbReference type="ARBA" id="ARBA00023125"/>
    </source>
</evidence>
<evidence type="ECO:0000256" key="3">
    <source>
        <dbReference type="ARBA" id="ARBA00023082"/>
    </source>
</evidence>
<dbReference type="InterPro" id="IPR013324">
    <property type="entry name" value="RNA_pol_sigma_r3/r4-like"/>
</dbReference>
<dbReference type="NCBIfam" id="TIGR02937">
    <property type="entry name" value="sigma70-ECF"/>
    <property type="match status" value="1"/>
</dbReference>
<accession>X1P448</accession>
<feature type="non-terminal residue" evidence="8">
    <location>
        <position position="1"/>
    </location>
</feature>
<dbReference type="PANTHER" id="PTHR43133:SF8">
    <property type="entry name" value="RNA POLYMERASE SIGMA FACTOR HI_1459-RELATED"/>
    <property type="match status" value="1"/>
</dbReference>
<dbReference type="InterPro" id="IPR036388">
    <property type="entry name" value="WH-like_DNA-bd_sf"/>
</dbReference>
<dbReference type="GO" id="GO:0003677">
    <property type="term" value="F:DNA binding"/>
    <property type="evidence" value="ECO:0007669"/>
    <property type="project" value="UniProtKB-KW"/>
</dbReference>
<dbReference type="InterPro" id="IPR013249">
    <property type="entry name" value="RNA_pol_sigma70_r4_t2"/>
</dbReference>
<evidence type="ECO:0000256" key="2">
    <source>
        <dbReference type="ARBA" id="ARBA00023015"/>
    </source>
</evidence>
<evidence type="ECO:0000259" key="6">
    <source>
        <dbReference type="Pfam" id="PF04542"/>
    </source>
</evidence>
<keyword evidence="5" id="KW-0804">Transcription</keyword>
<keyword evidence="2" id="KW-0805">Transcription regulation</keyword>
<gene>
    <name evidence="8" type="ORF">S06H3_51551</name>
</gene>
<proteinExistence type="inferred from homology"/>
<dbReference type="PANTHER" id="PTHR43133">
    <property type="entry name" value="RNA POLYMERASE ECF-TYPE SIGMA FACTO"/>
    <property type="match status" value="1"/>
</dbReference>
<evidence type="ECO:0000256" key="5">
    <source>
        <dbReference type="ARBA" id="ARBA00023163"/>
    </source>
</evidence>
<evidence type="ECO:0000259" key="7">
    <source>
        <dbReference type="Pfam" id="PF08281"/>
    </source>
</evidence>
<dbReference type="InterPro" id="IPR007627">
    <property type="entry name" value="RNA_pol_sigma70_r2"/>
</dbReference>
<comment type="caution">
    <text evidence="8">The sequence shown here is derived from an EMBL/GenBank/DDBJ whole genome shotgun (WGS) entry which is preliminary data.</text>
</comment>
<dbReference type="InterPro" id="IPR013325">
    <property type="entry name" value="RNA_pol_sigma_r2"/>
</dbReference>
<dbReference type="Pfam" id="PF04542">
    <property type="entry name" value="Sigma70_r2"/>
    <property type="match status" value="1"/>
</dbReference>
<dbReference type="Gene3D" id="1.10.10.10">
    <property type="entry name" value="Winged helix-like DNA-binding domain superfamily/Winged helix DNA-binding domain"/>
    <property type="match status" value="1"/>
</dbReference>
<evidence type="ECO:0000256" key="1">
    <source>
        <dbReference type="ARBA" id="ARBA00010641"/>
    </source>
</evidence>
<dbReference type="Pfam" id="PF08281">
    <property type="entry name" value="Sigma70_r4_2"/>
    <property type="match status" value="1"/>
</dbReference>
<dbReference type="InterPro" id="IPR014284">
    <property type="entry name" value="RNA_pol_sigma-70_dom"/>
</dbReference>
<keyword evidence="3" id="KW-0731">Sigma factor</keyword>
<feature type="domain" description="RNA polymerase sigma-70 region 2" evidence="6">
    <location>
        <begin position="17"/>
        <end position="84"/>
    </location>
</feature>
<evidence type="ECO:0000313" key="8">
    <source>
        <dbReference type="EMBL" id="GAI37216.1"/>
    </source>
</evidence>
<name>X1P448_9ZZZZ</name>
<dbReference type="EMBL" id="BARV01032720">
    <property type="protein sequence ID" value="GAI37216.1"/>
    <property type="molecule type" value="Genomic_DNA"/>
</dbReference>
<dbReference type="SUPFAM" id="SSF88946">
    <property type="entry name" value="Sigma2 domain of RNA polymerase sigma factors"/>
    <property type="match status" value="1"/>
</dbReference>
<organism evidence="8">
    <name type="scientific">marine sediment metagenome</name>
    <dbReference type="NCBI Taxonomy" id="412755"/>
    <lineage>
        <taxon>unclassified sequences</taxon>
        <taxon>metagenomes</taxon>
        <taxon>ecological metagenomes</taxon>
    </lineage>
</organism>
<sequence length="180" mass="21550">LKNFKKSGDNIWFEKIYVQFLPRIYRFFYLKLFDKQLSEDLTSEVFIRVYKNLQKINLNAKTFQAWIYRIASNLLIDHYRRKTRYEKEEPLEETADDLIGNDMLLKNSSILKKELGFENFKLIDAMGKLTKLQKDIIILKFVEDFDYETIANIFGKNQSTIRGILFRAITKLKNEIKNNK</sequence>
<dbReference type="InterPro" id="IPR039425">
    <property type="entry name" value="RNA_pol_sigma-70-like"/>
</dbReference>
<dbReference type="SUPFAM" id="SSF88659">
    <property type="entry name" value="Sigma3 and sigma4 domains of RNA polymerase sigma factors"/>
    <property type="match status" value="1"/>
</dbReference>
<dbReference type="CDD" id="cd06171">
    <property type="entry name" value="Sigma70_r4"/>
    <property type="match status" value="1"/>
</dbReference>
<dbReference type="AlphaFoldDB" id="X1P448"/>
<dbReference type="Gene3D" id="1.10.1740.10">
    <property type="match status" value="1"/>
</dbReference>
<dbReference type="GO" id="GO:0016987">
    <property type="term" value="F:sigma factor activity"/>
    <property type="evidence" value="ECO:0007669"/>
    <property type="project" value="UniProtKB-KW"/>
</dbReference>